<dbReference type="EMBL" id="SEWF01000036">
    <property type="protein sequence ID" value="RYU93832.1"/>
    <property type="molecule type" value="Genomic_DNA"/>
</dbReference>
<evidence type="ECO:0000313" key="1">
    <source>
        <dbReference type="EMBL" id="RYU93832.1"/>
    </source>
</evidence>
<keyword evidence="2" id="KW-1185">Reference proteome</keyword>
<dbReference type="AlphaFoldDB" id="A0A4Q5LVW5"/>
<name>A0A4Q5LVW5_9BACT</name>
<organism evidence="1 2">
    <name type="scientific">Emticicia agri</name>
    <dbReference type="NCBI Taxonomy" id="2492393"/>
    <lineage>
        <taxon>Bacteria</taxon>
        <taxon>Pseudomonadati</taxon>
        <taxon>Bacteroidota</taxon>
        <taxon>Cytophagia</taxon>
        <taxon>Cytophagales</taxon>
        <taxon>Leadbetterellaceae</taxon>
        <taxon>Emticicia</taxon>
    </lineage>
</organism>
<reference evidence="1 2" key="1">
    <citation type="submission" date="2019-02" db="EMBL/GenBank/DDBJ databases">
        <title>Bacterial novel species Emticicia sp. 17J42-9 isolated from soil.</title>
        <authorList>
            <person name="Jung H.-Y."/>
        </authorList>
    </citation>
    <scope>NUCLEOTIDE SEQUENCE [LARGE SCALE GENOMIC DNA]</scope>
    <source>
        <strain evidence="1 2">17J42-9</strain>
    </source>
</reference>
<comment type="caution">
    <text evidence="1">The sequence shown here is derived from an EMBL/GenBank/DDBJ whole genome shotgun (WGS) entry which is preliminary data.</text>
</comment>
<dbReference type="RefSeq" id="WP_130023051.1">
    <property type="nucleotide sequence ID" value="NZ_SEWF01000036.1"/>
</dbReference>
<dbReference type="Proteomes" id="UP000293162">
    <property type="component" value="Unassembled WGS sequence"/>
</dbReference>
<accession>A0A4Q5LVW5</accession>
<proteinExistence type="predicted"/>
<evidence type="ECO:0000313" key="2">
    <source>
        <dbReference type="Proteomes" id="UP000293162"/>
    </source>
</evidence>
<sequence>MNFKLYLSSPTVLIIDPLFLREELLDYFHHLPLEEPITFTKAEKINKTLFPHGGSIIGFYQINSFVEGEYVIDASEIFRIFEEDFEEYDLSEECLFGVDSGEILVIEWAYIKEFIAENKTNLTDSESFKEVLARQNYLNEQNRFDLIEAFDIDNSWTEFTGDGRYVVTEDFLTLLN</sequence>
<protein>
    <submittedName>
        <fullName evidence="1">Uncharacterized protein</fullName>
    </submittedName>
</protein>
<gene>
    <name evidence="1" type="ORF">EWM59_20135</name>
</gene>